<dbReference type="GO" id="GO:0008233">
    <property type="term" value="F:peptidase activity"/>
    <property type="evidence" value="ECO:0007669"/>
    <property type="project" value="InterPro"/>
</dbReference>
<feature type="region of interest" description="Disordered" evidence="1">
    <location>
        <begin position="1"/>
        <end position="43"/>
    </location>
</feature>
<keyword evidence="2" id="KW-0472">Membrane</keyword>
<dbReference type="AlphaFoldDB" id="A0A0D2IBI9"/>
<accession>A0A0D2IBI9</accession>
<dbReference type="OrthoDB" id="125546at2759"/>
<feature type="compositionally biased region" description="Polar residues" evidence="1">
    <location>
        <begin position="23"/>
        <end position="33"/>
    </location>
</feature>
<evidence type="ECO:0000313" key="4">
    <source>
        <dbReference type="Proteomes" id="UP000053411"/>
    </source>
</evidence>
<feature type="transmembrane region" description="Helical" evidence="2">
    <location>
        <begin position="347"/>
        <end position="366"/>
    </location>
</feature>
<dbReference type="PANTHER" id="PTHR36844:SF1">
    <property type="entry name" value="PROTEASE PRSW"/>
    <property type="match status" value="1"/>
</dbReference>
<organism evidence="3 4">
    <name type="scientific">Fonsecaea multimorphosa CBS 102226</name>
    <dbReference type="NCBI Taxonomy" id="1442371"/>
    <lineage>
        <taxon>Eukaryota</taxon>
        <taxon>Fungi</taxon>
        <taxon>Dikarya</taxon>
        <taxon>Ascomycota</taxon>
        <taxon>Pezizomycotina</taxon>
        <taxon>Eurotiomycetes</taxon>
        <taxon>Chaetothyriomycetidae</taxon>
        <taxon>Chaetothyriales</taxon>
        <taxon>Herpotrichiellaceae</taxon>
        <taxon>Fonsecaea</taxon>
    </lineage>
</organism>
<name>A0A0D2IBI9_9EURO</name>
<dbReference type="STRING" id="1442371.A0A0D2IBI9"/>
<dbReference type="InterPro" id="IPR026898">
    <property type="entry name" value="PrsW"/>
</dbReference>
<reference evidence="3 4" key="1">
    <citation type="submission" date="2015-01" db="EMBL/GenBank/DDBJ databases">
        <title>The Genome Sequence of Fonsecaea multimorphosa CBS 102226.</title>
        <authorList>
            <consortium name="The Broad Institute Genomics Platform"/>
            <person name="Cuomo C."/>
            <person name="de Hoog S."/>
            <person name="Gorbushina A."/>
            <person name="Stielow B."/>
            <person name="Teixiera M."/>
            <person name="Abouelleil A."/>
            <person name="Chapman S.B."/>
            <person name="Priest M."/>
            <person name="Young S.K."/>
            <person name="Wortman J."/>
            <person name="Nusbaum C."/>
            <person name="Birren B."/>
        </authorList>
    </citation>
    <scope>NUCLEOTIDE SEQUENCE [LARGE SCALE GENOMIC DNA]</scope>
    <source>
        <strain evidence="3 4">CBS 102226</strain>
    </source>
</reference>
<keyword evidence="2" id="KW-1133">Transmembrane helix</keyword>
<feature type="transmembrane region" description="Helical" evidence="2">
    <location>
        <begin position="249"/>
        <end position="278"/>
    </location>
</feature>
<dbReference type="VEuPathDB" id="FungiDB:Z520_09897"/>
<feature type="compositionally biased region" description="Basic residues" evidence="1">
    <location>
        <begin position="1"/>
        <end position="10"/>
    </location>
</feature>
<feature type="transmembrane region" description="Helical" evidence="2">
    <location>
        <begin position="50"/>
        <end position="69"/>
    </location>
</feature>
<dbReference type="Pfam" id="PF13367">
    <property type="entry name" value="PrsW-protease"/>
    <property type="match status" value="1"/>
</dbReference>
<dbReference type="Proteomes" id="UP000053411">
    <property type="component" value="Unassembled WGS sequence"/>
</dbReference>
<gene>
    <name evidence="3" type="ORF">Z520_09897</name>
</gene>
<feature type="transmembrane region" description="Helical" evidence="2">
    <location>
        <begin position="209"/>
        <end position="229"/>
    </location>
</feature>
<evidence type="ECO:0000313" key="3">
    <source>
        <dbReference type="EMBL" id="KIX94511.1"/>
    </source>
</evidence>
<dbReference type="PANTHER" id="PTHR36844">
    <property type="entry name" value="PROTEASE PRSW"/>
    <property type="match status" value="1"/>
</dbReference>
<feature type="transmembrane region" description="Helical" evidence="2">
    <location>
        <begin position="81"/>
        <end position="101"/>
    </location>
</feature>
<dbReference type="RefSeq" id="XP_016628634.1">
    <property type="nucleotide sequence ID" value="XM_016780391.1"/>
</dbReference>
<keyword evidence="2" id="KW-0812">Transmembrane</keyword>
<sequence length="376" mass="42143">MSTQFLHKRSITPNLQRKDDSSKNATSRQNAQEVQLPPRKPSSATVQDNFPLLASLLLTCLPTIYLYSLERSRHGHHQQRIDLRILIWTYILTGTVGITVAMAVQSVLAYLLALLCFHGHTTAMSYLAETMKTTEDDIKALDEAHRRRRHEMARRRGYWVFMLLFSFLAAGLVEEGIKYIAIRTAMLALAQQQRSSHTGKGVSTERDNITIAVSAALGFATAENIAFLFAAARGRKGSGAKDSRQDTTFVLLTAVERVVLGITGHATTAALIGVNMLIRDHHLNHYHHHHHHHHTLGRSTTSISMNPTLWLILRDPALFHGFFNFMLFAVSALEGHVGWVHPRKPRTVCFVLAFAVGMQAALALVLRERLRLVGLW</sequence>
<protein>
    <submittedName>
        <fullName evidence="3">Uncharacterized protein</fullName>
    </submittedName>
</protein>
<keyword evidence="4" id="KW-1185">Reference proteome</keyword>
<feature type="transmembrane region" description="Helical" evidence="2">
    <location>
        <begin position="156"/>
        <end position="173"/>
    </location>
</feature>
<evidence type="ECO:0000256" key="2">
    <source>
        <dbReference type="SAM" id="Phobius"/>
    </source>
</evidence>
<evidence type="ECO:0000256" key="1">
    <source>
        <dbReference type="SAM" id="MobiDB-lite"/>
    </source>
</evidence>
<feature type="transmembrane region" description="Helical" evidence="2">
    <location>
        <begin position="107"/>
        <end position="128"/>
    </location>
</feature>
<dbReference type="EMBL" id="KN848087">
    <property type="protein sequence ID" value="KIX94511.1"/>
    <property type="molecule type" value="Genomic_DNA"/>
</dbReference>
<feature type="transmembrane region" description="Helical" evidence="2">
    <location>
        <begin position="317"/>
        <end position="335"/>
    </location>
</feature>
<proteinExistence type="predicted"/>
<dbReference type="GeneID" id="27715643"/>